<dbReference type="PANTHER" id="PTHR28617:SF1">
    <property type="entry name" value="CILIA- AND FLAGELLA-ASSOCIATED PROTEIN 77"/>
    <property type="match status" value="1"/>
</dbReference>
<gene>
    <name evidence="1" type="ORF">CCUR1050_LOCUS13703</name>
</gene>
<dbReference type="Pfam" id="PF14825">
    <property type="entry name" value="CFAP77"/>
    <property type="match status" value="1"/>
</dbReference>
<accession>A0A7S0MAR8</accession>
<protein>
    <submittedName>
        <fullName evidence="1">Uncharacterized protein</fullName>
    </submittedName>
</protein>
<evidence type="ECO:0000313" key="1">
    <source>
        <dbReference type="EMBL" id="CAD8636022.1"/>
    </source>
</evidence>
<dbReference type="EMBL" id="HBEZ01024838">
    <property type="protein sequence ID" value="CAD8636022.1"/>
    <property type="molecule type" value="Transcribed_RNA"/>
</dbReference>
<dbReference type="InterPro" id="IPR029147">
    <property type="entry name" value="CFAP77"/>
</dbReference>
<name>A0A7S0MAR8_9CRYP</name>
<organism evidence="1">
    <name type="scientific">Cryptomonas curvata</name>
    <dbReference type="NCBI Taxonomy" id="233186"/>
    <lineage>
        <taxon>Eukaryota</taxon>
        <taxon>Cryptophyceae</taxon>
        <taxon>Cryptomonadales</taxon>
        <taxon>Cryptomonadaceae</taxon>
        <taxon>Cryptomonas</taxon>
    </lineage>
</organism>
<proteinExistence type="predicted"/>
<dbReference type="PANTHER" id="PTHR28617">
    <property type="entry name" value="CILIA- AND FLAGELLA-ASSOCIATED PROTEIN 77"/>
    <property type="match status" value="1"/>
</dbReference>
<reference evidence="1" key="1">
    <citation type="submission" date="2021-01" db="EMBL/GenBank/DDBJ databases">
        <authorList>
            <person name="Corre E."/>
            <person name="Pelletier E."/>
            <person name="Niang G."/>
            <person name="Scheremetjew M."/>
            <person name="Finn R."/>
            <person name="Kale V."/>
            <person name="Holt S."/>
            <person name="Cochrane G."/>
            <person name="Meng A."/>
            <person name="Brown T."/>
            <person name="Cohen L."/>
        </authorList>
    </citation>
    <scope>NUCLEOTIDE SEQUENCE</scope>
    <source>
        <strain evidence="1">CCAP979/52</strain>
    </source>
</reference>
<sequence>MEMPRKYTNPLLLPIEVILCTDQNLEINRTKSACFYPWQVGKSKPAVVDLPPADHIYGIKSNLDCEGAGSVIGGWLEHQPNAAAIPGRDFKTLNRMAIMSGNGVTATQVASFRREHDARLKGGHERVHQGVHLPSSQDPVFSYGIKSGERIPMDSIMSNQYLKDFLSQQEVKQEQHQLAKKHIPVMHTKASLGHRFVEPVNDTSKPFKMKKFLNVPPRLRAMADA</sequence>
<dbReference type="AlphaFoldDB" id="A0A7S0MAR8"/>